<dbReference type="InterPro" id="IPR023772">
    <property type="entry name" value="DNA-bd_HTH_TetR-type_CS"/>
</dbReference>
<evidence type="ECO:0000313" key="5">
    <source>
        <dbReference type="Proteomes" id="UP000279275"/>
    </source>
</evidence>
<evidence type="ECO:0000256" key="1">
    <source>
        <dbReference type="ARBA" id="ARBA00023125"/>
    </source>
</evidence>
<evidence type="ECO:0000313" key="4">
    <source>
        <dbReference type="EMBL" id="RMI35005.1"/>
    </source>
</evidence>
<sequence>MANLAKLLPLVRDRGAEDRNQSEVLEAALLAFLDFGIKRTSMAEVARRGRLSLATLYRRFASKSDLIQSVGLLQVRRFLEEVDAAVRPFSDSDAAPEDQIVELFVAFLAGLRGDPLLDRLLETEPETVLPYLTVRGAPVIELGRDYLAEFIARLQREGKLPAYDPLPVAEMVARTALSFALTKQTVIPLDDDTAVREFARAHVVPGFRVP</sequence>
<dbReference type="PANTHER" id="PTHR30055">
    <property type="entry name" value="HTH-TYPE TRANSCRIPTIONAL REGULATOR RUTR"/>
    <property type="match status" value="1"/>
</dbReference>
<dbReference type="PRINTS" id="PR00455">
    <property type="entry name" value="HTHTETR"/>
</dbReference>
<dbReference type="InterPro" id="IPR009057">
    <property type="entry name" value="Homeodomain-like_sf"/>
</dbReference>
<dbReference type="InterPro" id="IPR001647">
    <property type="entry name" value="HTH_TetR"/>
</dbReference>
<gene>
    <name evidence="4" type="ORF">EBN03_01290</name>
</gene>
<accession>A0A3M2LGC7</accession>
<dbReference type="GO" id="GO:0000976">
    <property type="term" value="F:transcription cis-regulatory region binding"/>
    <property type="evidence" value="ECO:0007669"/>
    <property type="project" value="TreeGrafter"/>
</dbReference>
<dbReference type="PROSITE" id="PS50977">
    <property type="entry name" value="HTH_TETR_2"/>
    <property type="match status" value="1"/>
</dbReference>
<feature type="domain" description="HTH tetR-type" evidence="3">
    <location>
        <begin position="18"/>
        <end position="78"/>
    </location>
</feature>
<dbReference type="PROSITE" id="PS01081">
    <property type="entry name" value="HTH_TETR_1"/>
    <property type="match status" value="1"/>
</dbReference>
<dbReference type="SUPFAM" id="SSF48498">
    <property type="entry name" value="Tetracyclin repressor-like, C-terminal domain"/>
    <property type="match status" value="1"/>
</dbReference>
<dbReference type="EMBL" id="RFFH01000001">
    <property type="protein sequence ID" value="RMI35005.1"/>
    <property type="molecule type" value="Genomic_DNA"/>
</dbReference>
<dbReference type="OrthoDB" id="6077212at2"/>
<reference evidence="4 5" key="1">
    <citation type="submission" date="2018-10" db="EMBL/GenBank/DDBJ databases">
        <title>Isolation from cow dung.</title>
        <authorList>
            <person name="Ling L."/>
        </authorList>
    </citation>
    <scope>NUCLEOTIDE SEQUENCE [LARGE SCALE GENOMIC DNA]</scope>
    <source>
        <strain evidence="4 5">NEAU-LL90</strain>
    </source>
</reference>
<evidence type="ECO:0000256" key="2">
    <source>
        <dbReference type="PROSITE-ProRule" id="PRU00335"/>
    </source>
</evidence>
<dbReference type="RefSeq" id="WP_122185976.1">
    <property type="nucleotide sequence ID" value="NZ_RFFH01000001.1"/>
</dbReference>
<dbReference type="GO" id="GO:0003700">
    <property type="term" value="F:DNA-binding transcription factor activity"/>
    <property type="evidence" value="ECO:0007669"/>
    <property type="project" value="TreeGrafter"/>
</dbReference>
<dbReference type="PANTHER" id="PTHR30055:SF153">
    <property type="entry name" value="HTH-TYPE TRANSCRIPTIONAL REPRESSOR RV3405C"/>
    <property type="match status" value="1"/>
</dbReference>
<evidence type="ECO:0000259" key="3">
    <source>
        <dbReference type="PROSITE" id="PS50977"/>
    </source>
</evidence>
<dbReference type="InterPro" id="IPR036271">
    <property type="entry name" value="Tet_transcr_reg_TetR-rel_C_sf"/>
</dbReference>
<comment type="caution">
    <text evidence="4">The sequence shown here is derived from an EMBL/GenBank/DDBJ whole genome shotgun (WGS) entry which is preliminary data.</text>
</comment>
<protein>
    <submittedName>
        <fullName evidence="4">TetR/AcrR family transcriptional regulator</fullName>
    </submittedName>
</protein>
<dbReference type="Gene3D" id="1.10.357.10">
    <property type="entry name" value="Tetracycline Repressor, domain 2"/>
    <property type="match status" value="1"/>
</dbReference>
<dbReference type="Proteomes" id="UP000279275">
    <property type="component" value="Unassembled WGS sequence"/>
</dbReference>
<dbReference type="Pfam" id="PF00440">
    <property type="entry name" value="TetR_N"/>
    <property type="match status" value="1"/>
</dbReference>
<dbReference type="Pfam" id="PF18556">
    <property type="entry name" value="TetR_C_35"/>
    <property type="match status" value="1"/>
</dbReference>
<dbReference type="InterPro" id="IPR050109">
    <property type="entry name" value="HTH-type_TetR-like_transc_reg"/>
</dbReference>
<organism evidence="4 5">
    <name type="scientific">Nocardia stercoris</name>
    <dbReference type="NCBI Taxonomy" id="2483361"/>
    <lineage>
        <taxon>Bacteria</taxon>
        <taxon>Bacillati</taxon>
        <taxon>Actinomycetota</taxon>
        <taxon>Actinomycetes</taxon>
        <taxon>Mycobacteriales</taxon>
        <taxon>Nocardiaceae</taxon>
        <taxon>Nocardia</taxon>
    </lineage>
</organism>
<proteinExistence type="predicted"/>
<dbReference type="AlphaFoldDB" id="A0A3M2LGC7"/>
<feature type="DNA-binding region" description="H-T-H motif" evidence="2">
    <location>
        <begin position="41"/>
        <end position="60"/>
    </location>
</feature>
<keyword evidence="5" id="KW-1185">Reference proteome</keyword>
<name>A0A3M2LGC7_9NOCA</name>
<dbReference type="SUPFAM" id="SSF46689">
    <property type="entry name" value="Homeodomain-like"/>
    <property type="match status" value="1"/>
</dbReference>
<dbReference type="InterPro" id="IPR040611">
    <property type="entry name" value="AlkX_C"/>
</dbReference>
<keyword evidence="1 2" id="KW-0238">DNA-binding</keyword>